<dbReference type="EMBL" id="CM047945">
    <property type="protein sequence ID" value="KAI9898648.1"/>
    <property type="molecule type" value="Genomic_DNA"/>
</dbReference>
<comment type="caution">
    <text evidence="1">The sequence shown here is derived from an EMBL/GenBank/DDBJ whole genome shotgun (WGS) entry which is preliminary data.</text>
</comment>
<evidence type="ECO:0000313" key="2">
    <source>
        <dbReference type="Proteomes" id="UP001163324"/>
    </source>
</evidence>
<proteinExistence type="predicted"/>
<keyword evidence="2" id="KW-1185">Reference proteome</keyword>
<name>A0ACC0UYQ2_9HYPO</name>
<organism evidence="1 2">
    <name type="scientific">Trichothecium roseum</name>
    <dbReference type="NCBI Taxonomy" id="47278"/>
    <lineage>
        <taxon>Eukaryota</taxon>
        <taxon>Fungi</taxon>
        <taxon>Dikarya</taxon>
        <taxon>Ascomycota</taxon>
        <taxon>Pezizomycotina</taxon>
        <taxon>Sordariomycetes</taxon>
        <taxon>Hypocreomycetidae</taxon>
        <taxon>Hypocreales</taxon>
        <taxon>Hypocreales incertae sedis</taxon>
        <taxon>Trichothecium</taxon>
    </lineage>
</organism>
<dbReference type="Proteomes" id="UP001163324">
    <property type="component" value="Chromosome 6"/>
</dbReference>
<reference evidence="1" key="1">
    <citation type="submission" date="2022-10" db="EMBL/GenBank/DDBJ databases">
        <title>Complete Genome of Trichothecium roseum strain YXFP-22015, a Plant Pathogen Isolated from Citrus.</title>
        <authorList>
            <person name="Wang Y."/>
            <person name="Zhu L."/>
        </authorList>
    </citation>
    <scope>NUCLEOTIDE SEQUENCE</scope>
    <source>
        <strain evidence="1">YXFP-22015</strain>
    </source>
</reference>
<accession>A0ACC0UYQ2</accession>
<sequence length="353" mass="41198">MELLLLLEKDDPMSVVCFGCYRLTKLDRGTEPVWCEKCSFKAAGECGIMERCAGWRHRRLAEHMRKTEKSWKPEKHGPEILFADAHLVMNRYLYGDCHGLPLETLERSYDFERFIPSYKSRVRTWDHFPLERHVPGDLRRLRYKPSKELADAMARSSSKRAIARAGAECNPRPIPRSMQLQPPGPLPDEAVPWRFSRRYEAKIIDGELYVRRSHHVVGPPGYKGSIGVAVANFRIPFCVHLVGNPIKRDDRFYIDTMTYHRLGTCRYPEDDVWTRLSDAKRWHTEARGRQPSYVRDKTTWGQVRAQWYKDGTVDNSAHWDIWDGQTYEDVFSFKHKDHMGVLKDAPDIPLLLP</sequence>
<evidence type="ECO:0000313" key="1">
    <source>
        <dbReference type="EMBL" id="KAI9898648.1"/>
    </source>
</evidence>
<protein>
    <submittedName>
        <fullName evidence="1">Uncharacterized protein</fullName>
    </submittedName>
</protein>
<gene>
    <name evidence="1" type="ORF">N3K66_007008</name>
</gene>